<organism evidence="12 13">
    <name type="scientific">Rahnella inusitata</name>
    <dbReference type="NCBI Taxonomy" id="58169"/>
    <lineage>
        <taxon>Bacteria</taxon>
        <taxon>Pseudomonadati</taxon>
        <taxon>Pseudomonadota</taxon>
        <taxon>Gammaproteobacteria</taxon>
        <taxon>Enterobacterales</taxon>
        <taxon>Yersiniaceae</taxon>
        <taxon>Rahnella</taxon>
    </lineage>
</organism>
<dbReference type="InterPro" id="IPR036398">
    <property type="entry name" value="CA_dom_sf"/>
</dbReference>
<evidence type="ECO:0000256" key="6">
    <source>
        <dbReference type="ARBA" id="ARBA00022723"/>
    </source>
</evidence>
<evidence type="ECO:0000256" key="10">
    <source>
        <dbReference type="RuleBase" id="RU367011"/>
    </source>
</evidence>
<comment type="catalytic activity">
    <reaction evidence="9 10">
        <text>hydrogencarbonate + H(+) = CO2 + H2O</text>
        <dbReference type="Rhea" id="RHEA:10748"/>
        <dbReference type="ChEBI" id="CHEBI:15377"/>
        <dbReference type="ChEBI" id="CHEBI:15378"/>
        <dbReference type="ChEBI" id="CHEBI:16526"/>
        <dbReference type="ChEBI" id="CHEBI:17544"/>
        <dbReference type="EC" id="4.2.1.1"/>
    </reaction>
</comment>
<evidence type="ECO:0000256" key="1">
    <source>
        <dbReference type="ARBA" id="ARBA00001947"/>
    </source>
</evidence>
<dbReference type="CDD" id="cd03124">
    <property type="entry name" value="alpha_CA_prokaryotic_like"/>
    <property type="match status" value="1"/>
</dbReference>
<evidence type="ECO:0000256" key="4">
    <source>
        <dbReference type="ARBA" id="ARBA00012925"/>
    </source>
</evidence>
<dbReference type="InterPro" id="IPR018338">
    <property type="entry name" value="Carbonic_anhydrase_a-class_CS"/>
</dbReference>
<keyword evidence="7 10" id="KW-0862">Zinc</keyword>
<comment type="cofactor">
    <cofactor evidence="1 10">
        <name>Zn(2+)</name>
        <dbReference type="ChEBI" id="CHEBI:29105"/>
    </cofactor>
</comment>
<evidence type="ECO:0000256" key="3">
    <source>
        <dbReference type="ARBA" id="ARBA00010718"/>
    </source>
</evidence>
<dbReference type="RefSeq" id="WP_112168395.1">
    <property type="nucleotide sequence ID" value="NZ_JYDE01000031.1"/>
</dbReference>
<dbReference type="Gene3D" id="3.10.200.10">
    <property type="entry name" value="Alpha carbonic anhydrase"/>
    <property type="match status" value="1"/>
</dbReference>
<protein>
    <recommendedName>
        <fullName evidence="5 10">Carbonic anhydrase</fullName>
        <ecNumber evidence="4 10">4.2.1.1</ecNumber>
    </recommendedName>
</protein>
<dbReference type="EC" id="4.2.1.1" evidence="4 10"/>
<keyword evidence="8 10" id="KW-0456">Lyase</keyword>
<dbReference type="InterPro" id="IPR023561">
    <property type="entry name" value="Carbonic_anhydrase_a-class"/>
</dbReference>
<evidence type="ECO:0000256" key="8">
    <source>
        <dbReference type="ARBA" id="ARBA00023239"/>
    </source>
</evidence>
<evidence type="ECO:0000313" key="13">
    <source>
        <dbReference type="Proteomes" id="UP000284119"/>
    </source>
</evidence>
<evidence type="ECO:0000313" key="12">
    <source>
        <dbReference type="EMBL" id="RJT11429.1"/>
    </source>
</evidence>
<dbReference type="InterPro" id="IPR001148">
    <property type="entry name" value="CA_dom"/>
</dbReference>
<dbReference type="Pfam" id="PF00194">
    <property type="entry name" value="Carb_anhydrase"/>
    <property type="match status" value="1"/>
</dbReference>
<comment type="similarity">
    <text evidence="3 10">Belongs to the alpha-carbonic anhydrase family.</text>
</comment>
<dbReference type="SUPFAM" id="SSF51069">
    <property type="entry name" value="Carbonic anhydrase"/>
    <property type="match status" value="1"/>
</dbReference>
<evidence type="ECO:0000256" key="2">
    <source>
        <dbReference type="ARBA" id="ARBA00002904"/>
    </source>
</evidence>
<dbReference type="InterPro" id="IPR041891">
    <property type="entry name" value="Alpha_CA_prokaryot-like"/>
</dbReference>
<evidence type="ECO:0000259" key="11">
    <source>
        <dbReference type="PROSITE" id="PS51144"/>
    </source>
</evidence>
<feature type="signal peptide" evidence="10">
    <location>
        <begin position="1"/>
        <end position="19"/>
    </location>
</feature>
<keyword evidence="6 10" id="KW-0479">Metal-binding</keyword>
<dbReference type="Proteomes" id="UP000284119">
    <property type="component" value="Unassembled WGS sequence"/>
</dbReference>
<keyword evidence="13" id="KW-1185">Reference proteome</keyword>
<sequence length="245" mass="27057">MKFKLLAIILAACSISAFASEQTHWSYEGNGAPQNWSKISPEFSECTNGKNQSPVDIHNSFTVHATPLSLSYLASPESIVNNGHSVQVNVPKGDTLIADGETFTLQQFHFHSPSENTIDGKSFPMEAHFVHTNAAGEIAVVAVMFNVGDENKELAKIWEKMPSEHGKPANITEKVNLAKLLPAEHNHYRFSGSLTTPPCTEGVRWLVMKQPQTLSEAQLEKFQHAMHHANNRPVQDLHGRVIVAE</sequence>
<feature type="domain" description="Alpha-carbonic anhydrase" evidence="11">
    <location>
        <begin position="23"/>
        <end position="245"/>
    </location>
</feature>
<evidence type="ECO:0000256" key="9">
    <source>
        <dbReference type="ARBA" id="ARBA00048348"/>
    </source>
</evidence>
<comment type="function">
    <text evidence="2 10">Reversible hydration of carbon dioxide.</text>
</comment>
<dbReference type="PROSITE" id="PS51144">
    <property type="entry name" value="ALPHA_CA_2"/>
    <property type="match status" value="1"/>
</dbReference>
<dbReference type="PROSITE" id="PS00162">
    <property type="entry name" value="ALPHA_CA_1"/>
    <property type="match status" value="1"/>
</dbReference>
<proteinExistence type="inferred from homology"/>
<dbReference type="PANTHER" id="PTHR18952">
    <property type="entry name" value="CARBONIC ANHYDRASE"/>
    <property type="match status" value="1"/>
</dbReference>
<dbReference type="SMART" id="SM01057">
    <property type="entry name" value="Carb_anhydrase"/>
    <property type="match status" value="1"/>
</dbReference>
<comment type="caution">
    <text evidence="12">The sequence shown here is derived from an EMBL/GenBank/DDBJ whole genome shotgun (WGS) entry which is preliminary data.</text>
</comment>
<evidence type="ECO:0000256" key="7">
    <source>
        <dbReference type="ARBA" id="ARBA00022833"/>
    </source>
</evidence>
<dbReference type="PANTHER" id="PTHR18952:SF265">
    <property type="entry name" value="CARBONIC ANHYDRASE"/>
    <property type="match status" value="1"/>
</dbReference>
<dbReference type="EMBL" id="RAHG01000008">
    <property type="protein sequence ID" value="RJT11429.1"/>
    <property type="molecule type" value="Genomic_DNA"/>
</dbReference>
<accession>A0ABX9NXS5</accession>
<keyword evidence="10" id="KW-0732">Signal</keyword>
<gene>
    <name evidence="12" type="ORF">D5396_16540</name>
</gene>
<reference evidence="12 13" key="1">
    <citation type="submission" date="2018-09" db="EMBL/GenBank/DDBJ databases">
        <authorList>
            <person name="Le Fleche-Mateos A."/>
        </authorList>
    </citation>
    <scope>NUCLEOTIDE SEQUENCE [LARGE SCALE GENOMIC DNA]</scope>
    <source>
        <strain evidence="12 13">DSM 30078</strain>
    </source>
</reference>
<feature type="chain" id="PRO_5044967544" description="Carbonic anhydrase" evidence="10">
    <location>
        <begin position="20"/>
        <end position="245"/>
    </location>
</feature>
<evidence type="ECO:0000256" key="5">
    <source>
        <dbReference type="ARBA" id="ARBA00014628"/>
    </source>
</evidence>
<name>A0ABX9NXS5_9GAMM</name>